<dbReference type="EMBL" id="CATOUU010000855">
    <property type="protein sequence ID" value="CAI9955023.1"/>
    <property type="molecule type" value="Genomic_DNA"/>
</dbReference>
<keyword evidence="5" id="KW-1185">Reference proteome</keyword>
<dbReference type="PANTHER" id="PTHR46652">
    <property type="entry name" value="LEUCINE-RICH REPEAT AND IQ DOMAIN-CONTAINING PROTEIN 1-RELATED"/>
    <property type="match status" value="1"/>
</dbReference>
<evidence type="ECO:0000313" key="3">
    <source>
        <dbReference type="EMBL" id="CAI9955023.1"/>
    </source>
</evidence>
<sequence>MPFIKSYKQSEQIKVLSKEEENEYDEQMIQKYIGKSKYSFGSFNDDLSITTLKFVDKLNLYELQVYFCYNLNFIRVPLSLTDLNIISCNVQKLEGIKQMQQLTKLRIFNNSTPIQLQELQYLTNLKRLVLDRSKVTDISPLKYLIDLQNLILSRNNIRDINPLMNLKNLVELELIENKIIDLSPLHDLIQLKYLELSKNPIVHINALRNLTNLNKLTLSQTFVENLTPIKYHEKRDKYVIEDLKVPAEQLIEHSMNYMYINYLEEMLRKYENTETQFKLRIKIFNKKIAKPYKAALKNMRQFSEQILNLFKQQETDGSFNQ</sequence>
<dbReference type="PROSITE" id="PS51450">
    <property type="entry name" value="LRR"/>
    <property type="match status" value="3"/>
</dbReference>
<reference evidence="3" key="1">
    <citation type="submission" date="2023-06" db="EMBL/GenBank/DDBJ databases">
        <authorList>
            <person name="Kurt Z."/>
        </authorList>
    </citation>
    <scope>NUCLEOTIDE SEQUENCE</scope>
</reference>
<evidence type="ECO:0000313" key="4">
    <source>
        <dbReference type="EMBL" id="CAL6082356.1"/>
    </source>
</evidence>
<dbReference type="PANTHER" id="PTHR46652:SF3">
    <property type="entry name" value="LEUCINE-RICH REPEAT-CONTAINING PROTEIN 9"/>
    <property type="match status" value="1"/>
</dbReference>
<evidence type="ECO:0000313" key="5">
    <source>
        <dbReference type="Proteomes" id="UP001642409"/>
    </source>
</evidence>
<keyword evidence="1" id="KW-0433">Leucine-rich repeat</keyword>
<organism evidence="3">
    <name type="scientific">Hexamita inflata</name>
    <dbReference type="NCBI Taxonomy" id="28002"/>
    <lineage>
        <taxon>Eukaryota</taxon>
        <taxon>Metamonada</taxon>
        <taxon>Diplomonadida</taxon>
        <taxon>Hexamitidae</taxon>
        <taxon>Hexamitinae</taxon>
        <taxon>Hexamita</taxon>
    </lineage>
</organism>
<dbReference type="Proteomes" id="UP001642409">
    <property type="component" value="Unassembled WGS sequence"/>
</dbReference>
<keyword evidence="2" id="KW-0677">Repeat</keyword>
<dbReference type="InterPro" id="IPR050836">
    <property type="entry name" value="SDS22/Internalin_LRR"/>
</dbReference>
<dbReference type="InterPro" id="IPR032675">
    <property type="entry name" value="LRR_dom_sf"/>
</dbReference>
<reference evidence="4 5" key="2">
    <citation type="submission" date="2024-07" db="EMBL/GenBank/DDBJ databases">
        <authorList>
            <person name="Akdeniz Z."/>
        </authorList>
    </citation>
    <scope>NUCLEOTIDE SEQUENCE [LARGE SCALE GENOMIC DNA]</scope>
</reference>
<accession>A0AA86QI16</accession>
<dbReference type="SUPFAM" id="SSF52058">
    <property type="entry name" value="L domain-like"/>
    <property type="match status" value="1"/>
</dbReference>
<dbReference type="AlphaFoldDB" id="A0AA86QI16"/>
<dbReference type="Gene3D" id="3.80.10.10">
    <property type="entry name" value="Ribonuclease Inhibitor"/>
    <property type="match status" value="1"/>
</dbReference>
<name>A0AA86QI16_9EUKA</name>
<evidence type="ECO:0000256" key="1">
    <source>
        <dbReference type="ARBA" id="ARBA00022614"/>
    </source>
</evidence>
<dbReference type="InterPro" id="IPR001611">
    <property type="entry name" value="Leu-rich_rpt"/>
</dbReference>
<gene>
    <name evidence="3" type="ORF">HINF_LOCUS42668</name>
    <name evidence="4" type="ORF">HINF_LOCUS61148</name>
</gene>
<comment type="caution">
    <text evidence="3">The sequence shown here is derived from an EMBL/GenBank/DDBJ whole genome shotgun (WGS) entry which is preliminary data.</text>
</comment>
<proteinExistence type="predicted"/>
<evidence type="ECO:0000256" key="2">
    <source>
        <dbReference type="ARBA" id="ARBA00022737"/>
    </source>
</evidence>
<dbReference type="EMBL" id="CAXDID020000364">
    <property type="protein sequence ID" value="CAL6082356.1"/>
    <property type="molecule type" value="Genomic_DNA"/>
</dbReference>
<protein>
    <submittedName>
        <fullName evidence="3">Leucine-rich repeat domain-containing protein</fullName>
    </submittedName>
    <submittedName>
        <fullName evidence="4">Leucine-rich_repeat domain-containing protein</fullName>
    </submittedName>
</protein>